<protein>
    <submittedName>
        <fullName evidence="2">Uncharacterized protein</fullName>
    </submittedName>
</protein>
<dbReference type="Proteomes" id="UP001166251">
    <property type="component" value="Unassembled WGS sequence"/>
</dbReference>
<evidence type="ECO:0000313" key="2">
    <source>
        <dbReference type="EMBL" id="MBW8191115.1"/>
    </source>
</evidence>
<evidence type="ECO:0000313" key="3">
    <source>
        <dbReference type="Proteomes" id="UP001166251"/>
    </source>
</evidence>
<comment type="caution">
    <text evidence="2">The sequence shown here is derived from an EMBL/GenBank/DDBJ whole genome shotgun (WGS) entry which is preliminary data.</text>
</comment>
<feature type="transmembrane region" description="Helical" evidence="1">
    <location>
        <begin position="23"/>
        <end position="42"/>
    </location>
</feature>
<keyword evidence="1" id="KW-0472">Membrane</keyword>
<dbReference type="EMBL" id="JAHZSS010000008">
    <property type="protein sequence ID" value="MBW8191115.1"/>
    <property type="molecule type" value="Genomic_DNA"/>
</dbReference>
<keyword evidence="1" id="KW-1133">Transmembrane helix</keyword>
<accession>A0ABS7EFT4</accession>
<evidence type="ECO:0000256" key="1">
    <source>
        <dbReference type="SAM" id="Phobius"/>
    </source>
</evidence>
<keyword evidence="3" id="KW-1185">Reference proteome</keyword>
<feature type="transmembrane region" description="Helical" evidence="1">
    <location>
        <begin position="62"/>
        <end position="86"/>
    </location>
</feature>
<gene>
    <name evidence="2" type="ORF">K0504_08720</name>
</gene>
<sequence length="112" mass="12725">MNPVEPAEIFGYRARIQLSFHSYMQLASFISVTFACAITFMLRFVASSHGESRINLEQVDQYITLCTFIGFLLFNLLSAALSYLAYRAWCRQRHGLQMTGKFAVPIDSEPTS</sequence>
<reference evidence="2" key="1">
    <citation type="submission" date="2021-07" db="EMBL/GenBank/DDBJ databases">
        <title>Neiella marina sp. nov., isolated from the intestinal content of sea cucumber Apostichopus japonicus.</title>
        <authorList>
            <person name="Bai X."/>
        </authorList>
    </citation>
    <scope>NUCLEOTIDE SEQUENCE</scope>
    <source>
        <strain evidence="2">126</strain>
    </source>
</reference>
<proteinExistence type="predicted"/>
<dbReference type="RefSeq" id="WP_220103795.1">
    <property type="nucleotide sequence ID" value="NZ_JAHZSS010000008.1"/>
</dbReference>
<organism evidence="2 3">
    <name type="scientific">Neiella holothuriorum</name>
    <dbReference type="NCBI Taxonomy" id="2870530"/>
    <lineage>
        <taxon>Bacteria</taxon>
        <taxon>Pseudomonadati</taxon>
        <taxon>Pseudomonadota</taxon>
        <taxon>Gammaproteobacteria</taxon>
        <taxon>Alteromonadales</taxon>
        <taxon>Echinimonadaceae</taxon>
        <taxon>Neiella</taxon>
    </lineage>
</organism>
<name>A0ABS7EFT4_9GAMM</name>
<keyword evidence="1" id="KW-0812">Transmembrane</keyword>